<dbReference type="InterPro" id="IPR011991">
    <property type="entry name" value="ArsR-like_HTH"/>
</dbReference>
<dbReference type="InterPro" id="IPR036390">
    <property type="entry name" value="WH_DNA-bd_sf"/>
</dbReference>
<keyword evidence="2" id="KW-0238">DNA-binding</keyword>
<feature type="domain" description="HTH arsR-type" evidence="4">
    <location>
        <begin position="1"/>
        <end position="89"/>
    </location>
</feature>
<dbReference type="PANTHER" id="PTHR33154:SF33">
    <property type="entry name" value="TRANSCRIPTIONAL REPRESSOR SDPR"/>
    <property type="match status" value="1"/>
</dbReference>
<dbReference type="Proteomes" id="UP000178085">
    <property type="component" value="Unassembled WGS sequence"/>
</dbReference>
<evidence type="ECO:0000256" key="1">
    <source>
        <dbReference type="ARBA" id="ARBA00023015"/>
    </source>
</evidence>
<dbReference type="SMART" id="SM00418">
    <property type="entry name" value="HTH_ARSR"/>
    <property type="match status" value="1"/>
</dbReference>
<proteinExistence type="predicted"/>
<dbReference type="PRINTS" id="PR00778">
    <property type="entry name" value="HTHARSR"/>
</dbReference>
<organism evidence="5 6">
    <name type="scientific">candidate division Kazan bacterium RIFCSPLOWO2_01_FULL_45_19</name>
    <dbReference type="NCBI Taxonomy" id="1798538"/>
    <lineage>
        <taxon>Bacteria</taxon>
        <taxon>Bacteria division Kazan-3B-28</taxon>
    </lineage>
</organism>
<dbReference type="AlphaFoldDB" id="A0A1F4NP87"/>
<gene>
    <name evidence="5" type="ORF">A3K51_00065</name>
</gene>
<dbReference type="Pfam" id="PF01022">
    <property type="entry name" value="HTH_5"/>
    <property type="match status" value="1"/>
</dbReference>
<dbReference type="PANTHER" id="PTHR33154">
    <property type="entry name" value="TRANSCRIPTIONAL REGULATOR, ARSR FAMILY"/>
    <property type="match status" value="1"/>
</dbReference>
<dbReference type="GO" id="GO:0003700">
    <property type="term" value="F:DNA-binding transcription factor activity"/>
    <property type="evidence" value="ECO:0007669"/>
    <property type="project" value="InterPro"/>
</dbReference>
<evidence type="ECO:0000313" key="5">
    <source>
        <dbReference type="EMBL" id="OGB73263.1"/>
    </source>
</evidence>
<evidence type="ECO:0000259" key="4">
    <source>
        <dbReference type="PROSITE" id="PS50987"/>
    </source>
</evidence>
<dbReference type="InterPro" id="IPR001845">
    <property type="entry name" value="HTH_ArsR_DNA-bd_dom"/>
</dbReference>
<dbReference type="EMBL" id="METD01000001">
    <property type="protein sequence ID" value="OGB73263.1"/>
    <property type="molecule type" value="Genomic_DNA"/>
</dbReference>
<keyword evidence="3" id="KW-0804">Transcription</keyword>
<dbReference type="PROSITE" id="PS50987">
    <property type="entry name" value="HTH_ARSR_2"/>
    <property type="match status" value="1"/>
</dbReference>
<dbReference type="InterPro" id="IPR036388">
    <property type="entry name" value="WH-like_DNA-bd_sf"/>
</dbReference>
<evidence type="ECO:0000313" key="6">
    <source>
        <dbReference type="Proteomes" id="UP000178085"/>
    </source>
</evidence>
<sequence length="89" mass="10136">MAIRDVSLAFKALSDPTRRDILKKLRNRSMTPGEMTTFFPISKPSLSHHLALLKSANLITADKEGQKIYYSLNATVFYEILNNFLEGFK</sequence>
<name>A0A1F4NP87_UNCK3</name>
<keyword evidence="1" id="KW-0805">Transcription regulation</keyword>
<evidence type="ECO:0000256" key="3">
    <source>
        <dbReference type="ARBA" id="ARBA00023163"/>
    </source>
</evidence>
<dbReference type="SUPFAM" id="SSF46785">
    <property type="entry name" value="Winged helix' DNA-binding domain"/>
    <property type="match status" value="1"/>
</dbReference>
<protein>
    <submittedName>
        <fullName evidence="5">Transcriptional regulator</fullName>
    </submittedName>
</protein>
<dbReference type="GO" id="GO:0003677">
    <property type="term" value="F:DNA binding"/>
    <property type="evidence" value="ECO:0007669"/>
    <property type="project" value="UniProtKB-KW"/>
</dbReference>
<reference evidence="5 6" key="1">
    <citation type="journal article" date="2016" name="Nat. Commun.">
        <title>Thousands of microbial genomes shed light on interconnected biogeochemical processes in an aquifer system.</title>
        <authorList>
            <person name="Anantharaman K."/>
            <person name="Brown C.T."/>
            <person name="Hug L.A."/>
            <person name="Sharon I."/>
            <person name="Castelle C.J."/>
            <person name="Probst A.J."/>
            <person name="Thomas B.C."/>
            <person name="Singh A."/>
            <person name="Wilkins M.J."/>
            <person name="Karaoz U."/>
            <person name="Brodie E.L."/>
            <person name="Williams K.H."/>
            <person name="Hubbard S.S."/>
            <person name="Banfield J.F."/>
        </authorList>
    </citation>
    <scope>NUCLEOTIDE SEQUENCE [LARGE SCALE GENOMIC DNA]</scope>
</reference>
<dbReference type="InterPro" id="IPR047796">
    <property type="entry name" value="SdpR-like_repress"/>
</dbReference>
<dbReference type="InterPro" id="IPR051081">
    <property type="entry name" value="HTH_MetalResp_TranReg"/>
</dbReference>
<accession>A0A1F4NP87</accession>
<evidence type="ECO:0000256" key="2">
    <source>
        <dbReference type="ARBA" id="ARBA00023125"/>
    </source>
</evidence>
<comment type="caution">
    <text evidence="5">The sequence shown here is derived from an EMBL/GenBank/DDBJ whole genome shotgun (WGS) entry which is preliminary data.</text>
</comment>
<dbReference type="Gene3D" id="1.10.10.10">
    <property type="entry name" value="Winged helix-like DNA-binding domain superfamily/Winged helix DNA-binding domain"/>
    <property type="match status" value="1"/>
</dbReference>
<dbReference type="CDD" id="cd00090">
    <property type="entry name" value="HTH_ARSR"/>
    <property type="match status" value="1"/>
</dbReference>
<dbReference type="NCBIfam" id="NF033789">
    <property type="entry name" value="repress_SdpR"/>
    <property type="match status" value="1"/>
</dbReference>
<dbReference type="NCBIfam" id="NF033788">
    <property type="entry name" value="HTH_metalloreg"/>
    <property type="match status" value="1"/>
</dbReference>